<feature type="transmembrane region" description="Helical" evidence="7">
    <location>
        <begin position="80"/>
        <end position="98"/>
    </location>
</feature>
<feature type="transmembrane region" description="Helical" evidence="7">
    <location>
        <begin position="263"/>
        <end position="284"/>
    </location>
</feature>
<feature type="compositionally biased region" description="Basic and acidic residues" evidence="6">
    <location>
        <begin position="423"/>
        <end position="442"/>
    </location>
</feature>
<evidence type="ECO:0000313" key="9">
    <source>
        <dbReference type="Proteomes" id="UP001209878"/>
    </source>
</evidence>
<dbReference type="EMBL" id="JAODUO010000355">
    <property type="protein sequence ID" value="KAK2182394.1"/>
    <property type="molecule type" value="Genomic_DNA"/>
</dbReference>
<reference evidence="8" key="1">
    <citation type="journal article" date="2023" name="Mol. Biol. Evol.">
        <title>Third-Generation Sequencing Reveals the Adaptive Role of the Epigenome in Three Deep-Sea Polychaetes.</title>
        <authorList>
            <person name="Perez M."/>
            <person name="Aroh O."/>
            <person name="Sun Y."/>
            <person name="Lan Y."/>
            <person name="Juniper S.K."/>
            <person name="Young C.R."/>
            <person name="Angers B."/>
            <person name="Qian P.Y."/>
        </authorList>
    </citation>
    <scope>NUCLEOTIDE SEQUENCE</scope>
    <source>
        <strain evidence="8">R07B-5</strain>
    </source>
</reference>
<evidence type="ECO:0000313" key="8">
    <source>
        <dbReference type="EMBL" id="KAK2182394.1"/>
    </source>
</evidence>
<sequence length="586" mass="66042">MPSLVQLQPIQLSFLRSLRRNTHWKCLILTLLVCGCLAAIIWCRVTVVKREVVNYYVMYASDVSHDLAATMNQSSPCADSYVYIPVAFLVLLYLVYLVECWHSHTRIELQLKVDVRTVYDYIDALHDAVPIVWWKAVCYHYVRRTRQVTRYRNGDAFTATQVYYERVNSHSASLAFNFTYCGVKDISPSVVRLENFPATKIRFSKGFSFANLESEREFEQQRAAFFDEYERRDDYVEQVREGLDLLNVNFRSSMIAFTDRDHLPWYVSQAIFWTLSALLLSWPLRVLIEYKTAHLQYHAHKIFGLNYTDPWYDGDAGEQMTRTGSSDTDAELDIARNNFTIVPSYSEALLMDTARAASRAPSRGNITTSSSIPRRLGSLLATSILPRAFSYGHVADARDSRARNGTTLLPRSRTSGFISRFTDSQRRLAETRPLENGGDCRRYGSTNGGFNTGSDVDPAVSPAHPSRLRPPGGAVRSDVDTTGRGWPKQKTNSHRHGSAEGPRLSADRQSLSRAGTRAGTSGDSAVVAVDDADSPPCYEDALSMRLLPRAGTLIARYIWGNSDAPRTHRNPGRMNGRNPKIKETAL</sequence>
<evidence type="ECO:0000256" key="7">
    <source>
        <dbReference type="SAM" id="Phobius"/>
    </source>
</evidence>
<name>A0AAD9NW64_RIDPI</name>
<gene>
    <name evidence="8" type="ORF">NP493_356g01025</name>
</gene>
<comment type="caution">
    <text evidence="8">The sequence shown here is derived from an EMBL/GenBank/DDBJ whole genome shotgun (WGS) entry which is preliminary data.</text>
</comment>
<feature type="transmembrane region" description="Helical" evidence="7">
    <location>
        <begin position="26"/>
        <end position="47"/>
    </location>
</feature>
<evidence type="ECO:0000256" key="4">
    <source>
        <dbReference type="ARBA" id="ARBA00022989"/>
    </source>
</evidence>
<keyword evidence="4 7" id="KW-1133">Transmembrane helix</keyword>
<keyword evidence="5 7" id="KW-0472">Membrane</keyword>
<evidence type="ECO:0000256" key="2">
    <source>
        <dbReference type="ARBA" id="ARBA00009583"/>
    </source>
</evidence>
<proteinExistence type="inferred from homology"/>
<dbReference type="Pfam" id="PF14857">
    <property type="entry name" value="TMEM151"/>
    <property type="match status" value="1"/>
</dbReference>
<organism evidence="8 9">
    <name type="scientific">Ridgeia piscesae</name>
    <name type="common">Tubeworm</name>
    <dbReference type="NCBI Taxonomy" id="27915"/>
    <lineage>
        <taxon>Eukaryota</taxon>
        <taxon>Metazoa</taxon>
        <taxon>Spiralia</taxon>
        <taxon>Lophotrochozoa</taxon>
        <taxon>Annelida</taxon>
        <taxon>Polychaeta</taxon>
        <taxon>Sedentaria</taxon>
        <taxon>Canalipalpata</taxon>
        <taxon>Sabellida</taxon>
        <taxon>Siboglinidae</taxon>
        <taxon>Ridgeia</taxon>
    </lineage>
</organism>
<keyword evidence="3 7" id="KW-0812">Transmembrane</keyword>
<dbReference type="PANTHER" id="PTHR31893:SF5">
    <property type="entry name" value="TRANSMEMBRANE PROTEIN 151 HOMOLOG"/>
    <property type="match status" value="1"/>
</dbReference>
<evidence type="ECO:0000256" key="1">
    <source>
        <dbReference type="ARBA" id="ARBA00004141"/>
    </source>
</evidence>
<evidence type="ECO:0000256" key="6">
    <source>
        <dbReference type="SAM" id="MobiDB-lite"/>
    </source>
</evidence>
<evidence type="ECO:0008006" key="10">
    <source>
        <dbReference type="Google" id="ProtNLM"/>
    </source>
</evidence>
<evidence type="ECO:0000256" key="5">
    <source>
        <dbReference type="ARBA" id="ARBA00023136"/>
    </source>
</evidence>
<comment type="subcellular location">
    <subcellularLocation>
        <location evidence="1">Membrane</location>
        <topology evidence="1">Multi-pass membrane protein</topology>
    </subcellularLocation>
</comment>
<accession>A0AAD9NW64</accession>
<feature type="region of interest" description="Disordered" evidence="6">
    <location>
        <begin position="566"/>
        <end position="586"/>
    </location>
</feature>
<protein>
    <recommendedName>
        <fullName evidence="10">Transmembrane protein 151B</fullName>
    </recommendedName>
</protein>
<dbReference type="Proteomes" id="UP001209878">
    <property type="component" value="Unassembled WGS sequence"/>
</dbReference>
<dbReference type="InterPro" id="IPR026767">
    <property type="entry name" value="Tmem151"/>
</dbReference>
<feature type="region of interest" description="Disordered" evidence="6">
    <location>
        <begin position="419"/>
        <end position="523"/>
    </location>
</feature>
<dbReference type="AlphaFoldDB" id="A0AAD9NW64"/>
<evidence type="ECO:0000256" key="3">
    <source>
        <dbReference type="ARBA" id="ARBA00022692"/>
    </source>
</evidence>
<dbReference type="PANTHER" id="PTHR31893">
    <property type="entry name" value="TRANSMEMBRANE PROTEIN 151 HOMOLOG"/>
    <property type="match status" value="1"/>
</dbReference>
<dbReference type="GO" id="GO:0016020">
    <property type="term" value="C:membrane"/>
    <property type="evidence" value="ECO:0007669"/>
    <property type="project" value="UniProtKB-SubCell"/>
</dbReference>
<keyword evidence="9" id="KW-1185">Reference proteome</keyword>
<comment type="similarity">
    <text evidence="2">Belongs to the TMEM151 family.</text>
</comment>